<protein>
    <submittedName>
        <fullName evidence="2">Uncharacterized protein</fullName>
    </submittedName>
</protein>
<name>A0A2S2FB73_9GAMM</name>
<keyword evidence="1" id="KW-0812">Transmembrane</keyword>
<dbReference type="EMBL" id="CP029397">
    <property type="protein sequence ID" value="AWL28226.1"/>
    <property type="molecule type" value="Genomic_DNA"/>
</dbReference>
<dbReference type="KEGG" id="adv:DJ533_06360"/>
<proteinExistence type="predicted"/>
<dbReference type="AlphaFoldDB" id="A0A2S2FB73"/>
<evidence type="ECO:0000313" key="2">
    <source>
        <dbReference type="EMBL" id="AWL28226.1"/>
    </source>
</evidence>
<reference evidence="2" key="1">
    <citation type="submission" date="2019-08" db="EMBL/GenBank/DDBJ databases">
        <title>The complete genome of Acinetobacter defluvii strain WCHAD010030.</title>
        <authorList>
            <person name="Hu Y."/>
            <person name="Qin J."/>
            <person name="Feng Y."/>
            <person name="Zong Z."/>
        </authorList>
    </citation>
    <scope>NUCLEOTIDE SEQUENCE</scope>
    <source>
        <strain evidence="2">WCHA30</strain>
    </source>
</reference>
<evidence type="ECO:0000313" key="3">
    <source>
        <dbReference type="Proteomes" id="UP000245977"/>
    </source>
</evidence>
<accession>A0A2S2FB73</accession>
<keyword evidence="1" id="KW-0472">Membrane</keyword>
<dbReference type="OrthoDB" id="10021025at2"/>
<feature type="transmembrane region" description="Helical" evidence="1">
    <location>
        <begin position="240"/>
        <end position="259"/>
    </location>
</feature>
<dbReference type="STRING" id="1871111.GCA_001704615_02921"/>
<keyword evidence="1" id="KW-1133">Transmembrane helix</keyword>
<dbReference type="Proteomes" id="UP000245977">
    <property type="component" value="Chromosome"/>
</dbReference>
<evidence type="ECO:0000256" key="1">
    <source>
        <dbReference type="SAM" id="Phobius"/>
    </source>
</evidence>
<organism evidence="2 3">
    <name type="scientific">Acinetobacter defluvii</name>
    <dbReference type="NCBI Taxonomy" id="1871111"/>
    <lineage>
        <taxon>Bacteria</taxon>
        <taxon>Pseudomonadati</taxon>
        <taxon>Pseudomonadota</taxon>
        <taxon>Gammaproteobacteria</taxon>
        <taxon>Moraxellales</taxon>
        <taxon>Moraxellaceae</taxon>
        <taxon>Acinetobacter</taxon>
    </lineage>
</organism>
<gene>
    <name evidence="2" type="ORF">DJ533_06360</name>
</gene>
<keyword evidence="3" id="KW-1185">Reference proteome</keyword>
<sequence>MKIQQEIFDPKSPTDKQLKIDETITSAIHHNSQTIFTQQNIQGASDSLVGLVSDDTSLLEEPHIDDNHPVMQSEVEHNSTHISESIQRTEPSESRAANVQLEALTHENDIEAKLENSHSVQNRLQTDEDLLNLNAAVKLDLNQEIAQHLPFEENKTLDLISSVKTITSLEKIQPDDLQAKKQADDELTDRQIQQAEAEILKKMSSFKENSMYLNLKTQILYGKWKPIKEKKERKIHINPFYIVTGIVLVLGTNVSYLAYQKYQKYQQEQDIKLELYKIEQEKKNAAQKNAALRK</sequence>